<evidence type="ECO:0000313" key="8">
    <source>
        <dbReference type="EMBL" id="KAK8845876.1"/>
    </source>
</evidence>
<comment type="subcellular location">
    <subcellularLocation>
        <location evidence="1">Membrane</location>
        <topology evidence="1">Multi-pass membrane protein</topology>
    </subcellularLocation>
</comment>
<dbReference type="SUPFAM" id="SSF103473">
    <property type="entry name" value="MFS general substrate transporter"/>
    <property type="match status" value="1"/>
</dbReference>
<dbReference type="EMBL" id="JAPFFF010000030">
    <property type="protein sequence ID" value="KAK8845876.1"/>
    <property type="molecule type" value="Genomic_DNA"/>
</dbReference>
<dbReference type="PROSITE" id="PS00216">
    <property type="entry name" value="SUGAR_TRANSPORT_1"/>
    <property type="match status" value="1"/>
</dbReference>
<evidence type="ECO:0000256" key="1">
    <source>
        <dbReference type="ARBA" id="ARBA00004141"/>
    </source>
</evidence>
<evidence type="ECO:0000256" key="6">
    <source>
        <dbReference type="SAM" id="Phobius"/>
    </source>
</evidence>
<evidence type="ECO:0000313" key="9">
    <source>
        <dbReference type="Proteomes" id="UP001470230"/>
    </source>
</evidence>
<keyword evidence="3 6" id="KW-1133">Transmembrane helix</keyword>
<dbReference type="InterPro" id="IPR020846">
    <property type="entry name" value="MFS_dom"/>
</dbReference>
<dbReference type="InterPro" id="IPR003663">
    <property type="entry name" value="Sugar/inositol_transpt"/>
</dbReference>
<dbReference type="PANTHER" id="PTHR48021">
    <property type="match status" value="1"/>
</dbReference>
<dbReference type="InterPro" id="IPR036259">
    <property type="entry name" value="MFS_trans_sf"/>
</dbReference>
<feature type="transmembrane region" description="Helical" evidence="6">
    <location>
        <begin position="318"/>
        <end position="336"/>
    </location>
</feature>
<keyword evidence="2 6" id="KW-0812">Transmembrane</keyword>
<keyword evidence="9" id="KW-1185">Reference proteome</keyword>
<feature type="region of interest" description="Disordered" evidence="5">
    <location>
        <begin position="195"/>
        <end position="229"/>
    </location>
</feature>
<dbReference type="PRINTS" id="PR00171">
    <property type="entry name" value="SUGRTRNSPORT"/>
</dbReference>
<keyword evidence="4 6" id="KW-0472">Membrane</keyword>
<dbReference type="InterPro" id="IPR005829">
    <property type="entry name" value="Sugar_transporter_CS"/>
</dbReference>
<feature type="transmembrane region" description="Helical" evidence="6">
    <location>
        <begin position="80"/>
        <end position="100"/>
    </location>
</feature>
<dbReference type="InterPro" id="IPR005828">
    <property type="entry name" value="MFS_sugar_transport-like"/>
</dbReference>
<dbReference type="PANTHER" id="PTHR48021:SF1">
    <property type="entry name" value="GH07001P-RELATED"/>
    <property type="match status" value="1"/>
</dbReference>
<feature type="transmembrane region" description="Helical" evidence="6">
    <location>
        <begin position="407"/>
        <end position="429"/>
    </location>
</feature>
<feature type="transmembrane region" description="Helical" evidence="6">
    <location>
        <begin position="106"/>
        <end position="128"/>
    </location>
</feature>
<feature type="transmembrane region" description="Helical" evidence="6">
    <location>
        <begin position="137"/>
        <end position="154"/>
    </location>
</feature>
<dbReference type="InterPro" id="IPR050549">
    <property type="entry name" value="MFS_Trehalose_Transporter"/>
</dbReference>
<feature type="domain" description="Major facilitator superfamily (MFS) profile" evidence="7">
    <location>
        <begin position="6"/>
        <end position="461"/>
    </location>
</feature>
<feature type="transmembrane region" description="Helical" evidence="6">
    <location>
        <begin position="343"/>
        <end position="361"/>
    </location>
</feature>
<organism evidence="8 9">
    <name type="scientific">Tritrichomonas musculus</name>
    <dbReference type="NCBI Taxonomy" id="1915356"/>
    <lineage>
        <taxon>Eukaryota</taxon>
        <taxon>Metamonada</taxon>
        <taxon>Parabasalia</taxon>
        <taxon>Tritrichomonadida</taxon>
        <taxon>Tritrichomonadidae</taxon>
        <taxon>Tritrichomonas</taxon>
    </lineage>
</organism>
<sequence length="490" mass="55760">MNICVKELGYAMIILLGPITFGTIMCYPSPAGNEIRTHHHLASDAIQWSFYNSVSSLFAIAGPFVTTGFLKAFHNSRKKVIYILAIIGTALWLLNCLTKFNIWVGIVVRALLGVIMGSYSSISPMYLIEISPVGRSGFFGSLNQIGIVIGMVLFDFIGPSLTYLELNYVGAGITALQGCLAWTLEESPVVSRINEEEDRQKVKEEEKKKKEAEDEEKEKKKHHHKRKHNKSKFAFWRNDDEKHHKEPKKERLTLKEEIKPVEHERVKETLWQKKYMFGLFSGILMMLLQQFCGINAILTNLADLMDKSGLSMDGNYQGGIASCAQLIAVFVGALIIDKIGRRITWIISCSMIVVFLFIFALNDKNNWSNVLPLICIFLYQLGFGLGMGPIPWFIIPEYFNDDVRSTATMIVVASNWIFAFVIIFVWPAMNKGIGMFWSLMFFMFVTIGAIVFGIFCIHEPKFSMNQDEVDYKFDIEDEEKDSFDDQQESL</sequence>
<feature type="transmembrane region" description="Helical" evidence="6">
    <location>
        <begin position="12"/>
        <end position="30"/>
    </location>
</feature>
<feature type="transmembrane region" description="Helical" evidence="6">
    <location>
        <begin position="50"/>
        <end position="73"/>
    </location>
</feature>
<evidence type="ECO:0000256" key="3">
    <source>
        <dbReference type="ARBA" id="ARBA00022989"/>
    </source>
</evidence>
<feature type="transmembrane region" description="Helical" evidence="6">
    <location>
        <begin position="367"/>
        <end position="395"/>
    </location>
</feature>
<evidence type="ECO:0000259" key="7">
    <source>
        <dbReference type="PROSITE" id="PS50850"/>
    </source>
</evidence>
<feature type="compositionally biased region" description="Basic residues" evidence="5">
    <location>
        <begin position="219"/>
        <end position="229"/>
    </location>
</feature>
<dbReference type="PROSITE" id="PS50850">
    <property type="entry name" value="MFS"/>
    <property type="match status" value="1"/>
</dbReference>
<gene>
    <name evidence="8" type="ORF">M9Y10_020802</name>
</gene>
<evidence type="ECO:0000256" key="4">
    <source>
        <dbReference type="ARBA" id="ARBA00023136"/>
    </source>
</evidence>
<name>A0ABR2HEM0_9EUKA</name>
<evidence type="ECO:0000256" key="5">
    <source>
        <dbReference type="SAM" id="MobiDB-lite"/>
    </source>
</evidence>
<feature type="transmembrane region" description="Helical" evidence="6">
    <location>
        <begin position="435"/>
        <end position="457"/>
    </location>
</feature>
<dbReference type="Pfam" id="PF00083">
    <property type="entry name" value="Sugar_tr"/>
    <property type="match status" value="1"/>
</dbReference>
<evidence type="ECO:0000256" key="2">
    <source>
        <dbReference type="ARBA" id="ARBA00022692"/>
    </source>
</evidence>
<feature type="compositionally biased region" description="Basic and acidic residues" evidence="5">
    <location>
        <begin position="198"/>
        <end position="212"/>
    </location>
</feature>
<accession>A0ABR2HEM0</accession>
<protein>
    <submittedName>
        <fullName evidence="8">Glucose import</fullName>
    </submittedName>
</protein>
<dbReference type="Gene3D" id="1.20.1250.20">
    <property type="entry name" value="MFS general substrate transporter like domains"/>
    <property type="match status" value="1"/>
</dbReference>
<reference evidence="8 9" key="1">
    <citation type="submission" date="2024-04" db="EMBL/GenBank/DDBJ databases">
        <title>Tritrichomonas musculus Genome.</title>
        <authorList>
            <person name="Alves-Ferreira E."/>
            <person name="Grigg M."/>
            <person name="Lorenzi H."/>
            <person name="Galac M."/>
        </authorList>
    </citation>
    <scope>NUCLEOTIDE SEQUENCE [LARGE SCALE GENOMIC DNA]</scope>
    <source>
        <strain evidence="8 9">EAF2021</strain>
    </source>
</reference>
<feature type="transmembrane region" description="Helical" evidence="6">
    <location>
        <begin position="275"/>
        <end position="298"/>
    </location>
</feature>
<comment type="caution">
    <text evidence="8">The sequence shown here is derived from an EMBL/GenBank/DDBJ whole genome shotgun (WGS) entry which is preliminary data.</text>
</comment>
<dbReference type="Proteomes" id="UP001470230">
    <property type="component" value="Unassembled WGS sequence"/>
</dbReference>
<proteinExistence type="predicted"/>